<dbReference type="AlphaFoldDB" id="A0A2G8K480"/>
<evidence type="ECO:0000313" key="3">
    <source>
        <dbReference type="Proteomes" id="UP000230750"/>
    </source>
</evidence>
<dbReference type="GO" id="GO:0016787">
    <property type="term" value="F:hydrolase activity"/>
    <property type="evidence" value="ECO:0007669"/>
    <property type="project" value="InterPro"/>
</dbReference>
<reference evidence="2 3" key="1">
    <citation type="journal article" date="2017" name="PLoS Biol.">
        <title>The sea cucumber genome provides insights into morphological evolution and visceral regeneration.</title>
        <authorList>
            <person name="Zhang X."/>
            <person name="Sun L."/>
            <person name="Yuan J."/>
            <person name="Sun Y."/>
            <person name="Gao Y."/>
            <person name="Zhang L."/>
            <person name="Li S."/>
            <person name="Dai H."/>
            <person name="Hamel J.F."/>
            <person name="Liu C."/>
            <person name="Yu Y."/>
            <person name="Liu S."/>
            <person name="Lin W."/>
            <person name="Guo K."/>
            <person name="Jin S."/>
            <person name="Xu P."/>
            <person name="Storey K.B."/>
            <person name="Huan P."/>
            <person name="Zhang T."/>
            <person name="Zhou Y."/>
            <person name="Zhang J."/>
            <person name="Lin C."/>
            <person name="Li X."/>
            <person name="Xing L."/>
            <person name="Huo D."/>
            <person name="Sun M."/>
            <person name="Wang L."/>
            <person name="Mercier A."/>
            <person name="Li F."/>
            <person name="Yang H."/>
            <person name="Xiang J."/>
        </authorList>
    </citation>
    <scope>NUCLEOTIDE SEQUENCE [LARGE SCALE GENOMIC DNA]</scope>
    <source>
        <strain evidence="2">Shaxun</strain>
        <tissue evidence="2">Muscle</tissue>
    </source>
</reference>
<evidence type="ECO:0000259" key="1">
    <source>
        <dbReference type="Pfam" id="PF00149"/>
    </source>
</evidence>
<dbReference type="STRING" id="307972.A0A2G8K480"/>
<dbReference type="Proteomes" id="UP000230750">
    <property type="component" value="Unassembled WGS sequence"/>
</dbReference>
<dbReference type="Gene3D" id="3.60.21.10">
    <property type="match status" value="1"/>
</dbReference>
<dbReference type="EMBL" id="MRZV01000902">
    <property type="protein sequence ID" value="PIK42808.1"/>
    <property type="molecule type" value="Genomic_DNA"/>
</dbReference>
<keyword evidence="3" id="KW-1185">Reference proteome</keyword>
<dbReference type="PANTHER" id="PTHR36492">
    <property type="match status" value="1"/>
</dbReference>
<gene>
    <name evidence="2" type="ORF">BSL78_20338</name>
</gene>
<dbReference type="CDD" id="cd00838">
    <property type="entry name" value="MPP_superfamily"/>
    <property type="match status" value="1"/>
</dbReference>
<dbReference type="InterPro" id="IPR052963">
    <property type="entry name" value="Pantetheine_PDE"/>
</dbReference>
<dbReference type="InterPro" id="IPR004843">
    <property type="entry name" value="Calcineurin-like_PHP"/>
</dbReference>
<proteinExistence type="predicted"/>
<dbReference type="SUPFAM" id="SSF56300">
    <property type="entry name" value="Metallo-dependent phosphatases"/>
    <property type="match status" value="1"/>
</dbReference>
<feature type="domain" description="Calcineurin-like phosphoesterase" evidence="1">
    <location>
        <begin position="3"/>
        <end position="96"/>
    </location>
</feature>
<name>A0A2G8K480_STIJA</name>
<evidence type="ECO:0000313" key="2">
    <source>
        <dbReference type="EMBL" id="PIK42808.1"/>
    </source>
</evidence>
<accession>A0A2G8K480</accession>
<dbReference type="PANTHER" id="PTHR36492:SF2">
    <property type="entry name" value="[ACYL-CARRIER-PROTEIN] PHOSPHODIESTERASE PPTH"/>
    <property type="match status" value="1"/>
</dbReference>
<sequence>MARIFAISDIHVDNLNNMYFVERLSFKKYQNDVLLLAGDVTHDLHKLKSTLLLLKKKFKEVVFVPGNHDIWIREVDSWETSIGKFHRIIRMCKNINVKTDPFEVTLLDNTTVWIVPLFSWYSTPEEDADDTLYIFDPSIKTPKRDLSNKMWMDHHYCVWPDDMTETPAKYFGDLNSDRCDVIYDAPVVTISHMVPRRELILADSDDNQKTSEEKRRRGLTTLIEGRQGAAKSFNFTRFAGSQTIENQLRQVGAAIHVYGHQHRNRDRCIEGVRYISHCLGSTGEQQKGLITGMDEWKGPKQILPSPSQ</sequence>
<dbReference type="Pfam" id="PF00149">
    <property type="entry name" value="Metallophos"/>
    <property type="match status" value="1"/>
</dbReference>
<organism evidence="2 3">
    <name type="scientific">Stichopus japonicus</name>
    <name type="common">Sea cucumber</name>
    <dbReference type="NCBI Taxonomy" id="307972"/>
    <lineage>
        <taxon>Eukaryota</taxon>
        <taxon>Metazoa</taxon>
        <taxon>Echinodermata</taxon>
        <taxon>Eleutherozoa</taxon>
        <taxon>Echinozoa</taxon>
        <taxon>Holothuroidea</taxon>
        <taxon>Aspidochirotacea</taxon>
        <taxon>Aspidochirotida</taxon>
        <taxon>Stichopodidae</taxon>
        <taxon>Apostichopus</taxon>
    </lineage>
</organism>
<comment type="caution">
    <text evidence="2">The sequence shown here is derived from an EMBL/GenBank/DDBJ whole genome shotgun (WGS) entry which is preliminary data.</text>
</comment>
<dbReference type="InterPro" id="IPR029052">
    <property type="entry name" value="Metallo-depent_PP-like"/>
</dbReference>
<dbReference type="OrthoDB" id="550558at2759"/>
<protein>
    <recommendedName>
        <fullName evidence="1">Calcineurin-like phosphoesterase domain-containing protein</fullName>
    </recommendedName>
</protein>